<feature type="transmembrane region" description="Helical" evidence="2">
    <location>
        <begin position="51"/>
        <end position="75"/>
    </location>
</feature>
<feature type="compositionally biased region" description="Polar residues" evidence="1">
    <location>
        <begin position="218"/>
        <end position="244"/>
    </location>
</feature>
<keyword evidence="2" id="KW-0812">Transmembrane</keyword>
<proteinExistence type="predicted"/>
<evidence type="ECO:0000313" key="3">
    <source>
        <dbReference type="EMBL" id="MBM7800130.1"/>
    </source>
</evidence>
<comment type="caution">
    <text evidence="3">The sequence shown here is derived from an EMBL/GenBank/DDBJ whole genome shotgun (WGS) entry which is preliminary data.</text>
</comment>
<dbReference type="EMBL" id="JAFBCF010000001">
    <property type="protein sequence ID" value="MBM7800130.1"/>
    <property type="molecule type" value="Genomic_DNA"/>
</dbReference>
<feature type="region of interest" description="Disordered" evidence="1">
    <location>
        <begin position="153"/>
        <end position="251"/>
    </location>
</feature>
<feature type="transmembrane region" description="Helical" evidence="2">
    <location>
        <begin position="118"/>
        <end position="138"/>
    </location>
</feature>
<evidence type="ECO:0000256" key="1">
    <source>
        <dbReference type="SAM" id="MobiDB-lite"/>
    </source>
</evidence>
<dbReference type="Proteomes" id="UP000704762">
    <property type="component" value="Unassembled WGS sequence"/>
</dbReference>
<feature type="region of interest" description="Disordered" evidence="1">
    <location>
        <begin position="1"/>
        <end position="23"/>
    </location>
</feature>
<gene>
    <name evidence="3" type="ORF">JOE57_003051</name>
</gene>
<keyword evidence="2" id="KW-0472">Membrane</keyword>
<sequence>MTDNQRRTPTDHQSEPDHRKRTSRLDLSLSQVLSGAAAAATAAALGSHLGVAGTILGAAVASVIAAIAGSVYTASLRHTGSGVKKVLIRSAGHDTGQATLQPPIAVGGPHRTRTPKRLTGVLVVAGAAFTLAVLGITATEALLGHSLSGGGATTVQQVSHPAGNGQVDTTRTDRRQPTQTPSQDPSATAATPAGPAPTPTSADPTSASTTTAQPGDASPTTGTVPPAAPSQSTTTGAAGQSASPTAGDGSR</sequence>
<keyword evidence="2" id="KW-1133">Transmembrane helix</keyword>
<protein>
    <submittedName>
        <fullName evidence="3">Uncharacterized protein</fullName>
    </submittedName>
</protein>
<organism evidence="3 4">
    <name type="scientific">Microlunatus panaciterrae</name>
    <dbReference type="NCBI Taxonomy" id="400768"/>
    <lineage>
        <taxon>Bacteria</taxon>
        <taxon>Bacillati</taxon>
        <taxon>Actinomycetota</taxon>
        <taxon>Actinomycetes</taxon>
        <taxon>Propionibacteriales</taxon>
        <taxon>Propionibacteriaceae</taxon>
        <taxon>Microlunatus</taxon>
    </lineage>
</organism>
<evidence type="ECO:0000256" key="2">
    <source>
        <dbReference type="SAM" id="Phobius"/>
    </source>
</evidence>
<accession>A0ABS2RMB2</accession>
<name>A0ABS2RMB2_9ACTN</name>
<keyword evidence="4" id="KW-1185">Reference proteome</keyword>
<feature type="transmembrane region" description="Helical" evidence="2">
    <location>
        <begin position="27"/>
        <end position="45"/>
    </location>
</feature>
<evidence type="ECO:0000313" key="4">
    <source>
        <dbReference type="Proteomes" id="UP000704762"/>
    </source>
</evidence>
<feature type="compositionally biased region" description="Low complexity" evidence="1">
    <location>
        <begin position="177"/>
        <end position="212"/>
    </location>
</feature>
<reference evidence="3 4" key="1">
    <citation type="submission" date="2021-01" db="EMBL/GenBank/DDBJ databases">
        <title>Sequencing the genomes of 1000 actinobacteria strains.</title>
        <authorList>
            <person name="Klenk H.-P."/>
        </authorList>
    </citation>
    <scope>NUCLEOTIDE SEQUENCE [LARGE SCALE GENOMIC DNA]</scope>
    <source>
        <strain evidence="3 4">DSM 18662</strain>
    </source>
</reference>
<dbReference type="RefSeq" id="WP_204919349.1">
    <property type="nucleotide sequence ID" value="NZ_BAAAQP010000003.1"/>
</dbReference>
<feature type="compositionally biased region" description="Basic and acidic residues" evidence="1">
    <location>
        <begin position="1"/>
        <end position="18"/>
    </location>
</feature>